<gene>
    <name evidence="1" type="ORF">BOLC3T18682H</name>
</gene>
<reference evidence="1" key="1">
    <citation type="submission" date="2018-11" db="EMBL/GenBank/DDBJ databases">
        <authorList>
            <consortium name="Genoscope - CEA"/>
            <person name="William W."/>
        </authorList>
    </citation>
    <scope>NUCLEOTIDE SEQUENCE</scope>
</reference>
<organism evidence="1">
    <name type="scientific">Brassica oleracea</name>
    <name type="common">Wild cabbage</name>
    <dbReference type="NCBI Taxonomy" id="3712"/>
    <lineage>
        <taxon>Eukaryota</taxon>
        <taxon>Viridiplantae</taxon>
        <taxon>Streptophyta</taxon>
        <taxon>Embryophyta</taxon>
        <taxon>Tracheophyta</taxon>
        <taxon>Spermatophyta</taxon>
        <taxon>Magnoliopsida</taxon>
        <taxon>eudicotyledons</taxon>
        <taxon>Gunneridae</taxon>
        <taxon>Pentapetalae</taxon>
        <taxon>rosids</taxon>
        <taxon>malvids</taxon>
        <taxon>Brassicales</taxon>
        <taxon>Brassicaceae</taxon>
        <taxon>Brassiceae</taxon>
        <taxon>Brassica</taxon>
    </lineage>
</organism>
<name>A0A3P6B5I7_BRAOL</name>
<proteinExistence type="predicted"/>
<dbReference type="AlphaFoldDB" id="A0A3P6B5I7"/>
<evidence type="ECO:0000313" key="1">
    <source>
        <dbReference type="EMBL" id="VDC95703.1"/>
    </source>
</evidence>
<protein>
    <submittedName>
        <fullName evidence="1">Uncharacterized protein</fullName>
    </submittedName>
</protein>
<dbReference type="EMBL" id="LR031872">
    <property type="protein sequence ID" value="VDC95703.1"/>
    <property type="molecule type" value="Genomic_DNA"/>
</dbReference>
<accession>A0A3P6B5I7</accession>
<sequence length="62" mass="7098">MIIFFGFFFLEARDTIWVTGTGDKDCLLDKTVDDRGKAIMNSINSAIDRRISESRFTGRMAF</sequence>